<dbReference type="InterPro" id="IPR050993">
    <property type="entry name" value="Isochorismatase_domain"/>
</dbReference>
<gene>
    <name evidence="3" type="ORF">HKI87_02g18610</name>
</gene>
<proteinExistence type="inferred from homology"/>
<evidence type="ECO:0000313" key="4">
    <source>
        <dbReference type="Proteomes" id="UP001472866"/>
    </source>
</evidence>
<feature type="domain" description="Isochorismatase-like" evidence="2">
    <location>
        <begin position="16"/>
        <end position="158"/>
    </location>
</feature>
<organism evidence="3 4">
    <name type="scientific">Chloropicon roscoffensis</name>
    <dbReference type="NCBI Taxonomy" id="1461544"/>
    <lineage>
        <taxon>Eukaryota</taxon>
        <taxon>Viridiplantae</taxon>
        <taxon>Chlorophyta</taxon>
        <taxon>Chloropicophyceae</taxon>
        <taxon>Chloropicales</taxon>
        <taxon>Chloropicaceae</taxon>
        <taxon>Chloropicon</taxon>
    </lineage>
</organism>
<dbReference type="SUPFAM" id="SSF52499">
    <property type="entry name" value="Isochorismatase-like hydrolases"/>
    <property type="match status" value="1"/>
</dbReference>
<evidence type="ECO:0000313" key="3">
    <source>
        <dbReference type="EMBL" id="WZN60332.1"/>
    </source>
</evidence>
<dbReference type="Gene3D" id="3.40.50.850">
    <property type="entry name" value="Isochorismatase-like"/>
    <property type="match status" value="1"/>
</dbReference>
<dbReference type="PANTHER" id="PTHR14119">
    <property type="entry name" value="HYDROLASE"/>
    <property type="match status" value="1"/>
</dbReference>
<protein>
    <submittedName>
        <fullName evidence="3">Isochorismatase</fullName>
    </submittedName>
</protein>
<dbReference type="InterPro" id="IPR036380">
    <property type="entry name" value="Isochorismatase-like_sf"/>
</dbReference>
<name>A0AAX4P334_9CHLO</name>
<comment type="similarity">
    <text evidence="1">Belongs to the isochorismatase family.</text>
</comment>
<accession>A0AAX4P334</accession>
<dbReference type="EMBL" id="CP151502">
    <property type="protein sequence ID" value="WZN60332.1"/>
    <property type="molecule type" value="Genomic_DNA"/>
</dbReference>
<dbReference type="Pfam" id="PF00857">
    <property type="entry name" value="Isochorismatase"/>
    <property type="match status" value="1"/>
</dbReference>
<sequence>MGSAGVRLGRLKANTSALFVCDIQEKFRGLIHGMPAVVDTASRLVRSAEVLEIPVFVTEQYPKALGNTVAELALPPKALVFEKTKFSMCTSDVDKAFRKMNLDGIGQVLLCGIETHVCVLQTVLDLVEKHNVEVHVCVDGVSSQRETDRSVALRRLQGLPNVFLCTSEMAMFQLAGDSKHPKFKQISALAKEKRPDQLSAL</sequence>
<dbReference type="InterPro" id="IPR000868">
    <property type="entry name" value="Isochorismatase-like_dom"/>
</dbReference>
<evidence type="ECO:0000256" key="1">
    <source>
        <dbReference type="ARBA" id="ARBA00006336"/>
    </source>
</evidence>
<dbReference type="PANTHER" id="PTHR14119:SF3">
    <property type="entry name" value="ISOCHORISMATASE DOMAIN-CONTAINING PROTEIN 2"/>
    <property type="match status" value="1"/>
</dbReference>
<dbReference type="Proteomes" id="UP001472866">
    <property type="component" value="Chromosome 02"/>
</dbReference>
<reference evidence="3 4" key="1">
    <citation type="submission" date="2024-03" db="EMBL/GenBank/DDBJ databases">
        <title>Complete genome sequence of the green alga Chloropicon roscoffensis RCC1871.</title>
        <authorList>
            <person name="Lemieux C."/>
            <person name="Pombert J.-F."/>
            <person name="Otis C."/>
            <person name="Turmel M."/>
        </authorList>
    </citation>
    <scope>NUCLEOTIDE SEQUENCE [LARGE SCALE GENOMIC DNA]</scope>
    <source>
        <strain evidence="3 4">RCC1871</strain>
    </source>
</reference>
<keyword evidence="4" id="KW-1185">Reference proteome</keyword>
<dbReference type="AlphaFoldDB" id="A0AAX4P334"/>
<evidence type="ECO:0000259" key="2">
    <source>
        <dbReference type="Pfam" id="PF00857"/>
    </source>
</evidence>